<dbReference type="Pfam" id="PF22743">
    <property type="entry name" value="PspAA"/>
    <property type="match status" value="1"/>
</dbReference>
<dbReference type="RefSeq" id="WP_093887267.1">
    <property type="nucleotide sequence ID" value="NZ_FOQY01000007.1"/>
</dbReference>
<feature type="domain" description="PspA-associated" evidence="1">
    <location>
        <begin position="1"/>
        <end position="92"/>
    </location>
</feature>
<dbReference type="AlphaFoldDB" id="A0A1I3PN65"/>
<keyword evidence="3" id="KW-1185">Reference proteome</keyword>
<organism evidence="2 3">
    <name type="scientific">Streptosporangium canum</name>
    <dbReference type="NCBI Taxonomy" id="324952"/>
    <lineage>
        <taxon>Bacteria</taxon>
        <taxon>Bacillati</taxon>
        <taxon>Actinomycetota</taxon>
        <taxon>Actinomycetes</taxon>
        <taxon>Streptosporangiales</taxon>
        <taxon>Streptosporangiaceae</taxon>
        <taxon>Streptosporangium</taxon>
    </lineage>
</organism>
<accession>A0A1I3PN65</accession>
<proteinExistence type="predicted"/>
<gene>
    <name evidence="2" type="ORF">SAMN05216275_107139</name>
</gene>
<dbReference type="EMBL" id="FOQY01000007">
    <property type="protein sequence ID" value="SFJ22780.1"/>
    <property type="molecule type" value="Genomic_DNA"/>
</dbReference>
<dbReference type="Proteomes" id="UP000199111">
    <property type="component" value="Unassembled WGS sequence"/>
</dbReference>
<dbReference type="InterPro" id="IPR054437">
    <property type="entry name" value="PspA-assoc_dom"/>
</dbReference>
<sequence length="92" mass="9922">MIVRIMGEGQTEIDPSDLGVLNALDGELEAAIEAGDEEVFRARLHDLLDKVRHVGKALPDDSLESSELILPPADASMEEVREMLGDEGLIPG</sequence>
<evidence type="ECO:0000259" key="1">
    <source>
        <dbReference type="Pfam" id="PF22743"/>
    </source>
</evidence>
<evidence type="ECO:0000313" key="2">
    <source>
        <dbReference type="EMBL" id="SFJ22780.1"/>
    </source>
</evidence>
<name>A0A1I3PN65_9ACTN</name>
<protein>
    <recommendedName>
        <fullName evidence="1">PspA-associated domain-containing protein</fullName>
    </recommendedName>
</protein>
<evidence type="ECO:0000313" key="3">
    <source>
        <dbReference type="Proteomes" id="UP000199111"/>
    </source>
</evidence>
<dbReference type="GeneID" id="96298387"/>
<reference evidence="3" key="1">
    <citation type="submission" date="2016-10" db="EMBL/GenBank/DDBJ databases">
        <authorList>
            <person name="Varghese N."/>
            <person name="Submissions S."/>
        </authorList>
    </citation>
    <scope>NUCLEOTIDE SEQUENCE [LARGE SCALE GENOMIC DNA]</scope>
    <source>
        <strain evidence="3">CGMCC 4.2126</strain>
    </source>
</reference>